<reference evidence="2" key="1">
    <citation type="submission" date="2020-05" db="EMBL/GenBank/DDBJ databases">
        <authorList>
            <person name="Chiriac C."/>
            <person name="Salcher M."/>
            <person name="Ghai R."/>
            <person name="Kavagutti S V."/>
        </authorList>
    </citation>
    <scope>NUCLEOTIDE SEQUENCE</scope>
</reference>
<organism evidence="2">
    <name type="scientific">freshwater metagenome</name>
    <dbReference type="NCBI Taxonomy" id="449393"/>
    <lineage>
        <taxon>unclassified sequences</taxon>
        <taxon>metagenomes</taxon>
        <taxon>ecological metagenomes</taxon>
    </lineage>
</organism>
<dbReference type="AlphaFoldDB" id="A0A6J6INA7"/>
<dbReference type="EMBL" id="CAEZSP010000006">
    <property type="protein sequence ID" value="CAB4537413.1"/>
    <property type="molecule type" value="Genomic_DNA"/>
</dbReference>
<name>A0A6J6INA7_9ZZZZ</name>
<gene>
    <name evidence="1" type="ORF">UFOPK1440_00241</name>
    <name evidence="2" type="ORF">UFOPK1946_00853</name>
</gene>
<evidence type="ECO:0000313" key="1">
    <source>
        <dbReference type="EMBL" id="CAB4537413.1"/>
    </source>
</evidence>
<sequence>MNNLGSIITRGASNLVLKVLIVVLAAIGGAGLVASNVFAALTATATNTSGGSVTTGTLKLVLAPSGVSGITGGFTSPISAMGPGDTVNRYIDLSNTGTLDGASPTLQIFTSDSNTLVNSPSAGLQVTISACTVAWSNTGTCSGTTSPTLAATAVSTLKGAAQTITLPSVLVGGVNYLKVSTALPAGTENVLNGVLPVGTVQGLTAALTWTFVIQERSAVTTNS</sequence>
<dbReference type="Pfam" id="PF12389">
    <property type="entry name" value="Peptidase_M73"/>
    <property type="match status" value="1"/>
</dbReference>
<protein>
    <submittedName>
        <fullName evidence="2">Unannotated protein</fullName>
    </submittedName>
</protein>
<dbReference type="InterPro" id="IPR022121">
    <property type="entry name" value="Peptidase_M73_camelysin"/>
</dbReference>
<accession>A0A6J6INA7</accession>
<dbReference type="EMBL" id="CAEZVG010000048">
    <property type="protein sequence ID" value="CAB4626081.1"/>
    <property type="molecule type" value="Genomic_DNA"/>
</dbReference>
<evidence type="ECO:0000313" key="2">
    <source>
        <dbReference type="EMBL" id="CAB4626081.1"/>
    </source>
</evidence>
<proteinExistence type="predicted"/>